<comment type="caution">
    <text evidence="1">The sequence shown here is derived from an EMBL/GenBank/DDBJ whole genome shotgun (WGS) entry which is preliminary data.</text>
</comment>
<accession>A0A426ZI49</accession>
<gene>
    <name evidence="1" type="ORF">B296_00042495</name>
</gene>
<proteinExistence type="predicted"/>
<reference evidence="1 2" key="1">
    <citation type="journal article" date="2014" name="Agronomy (Basel)">
        <title>A Draft Genome Sequence for Ensete ventricosum, the Drought-Tolerant Tree Against Hunger.</title>
        <authorList>
            <person name="Harrison J."/>
            <person name="Moore K.A."/>
            <person name="Paszkiewicz K."/>
            <person name="Jones T."/>
            <person name="Grant M."/>
            <person name="Ambacheew D."/>
            <person name="Muzemil S."/>
            <person name="Studholme D.J."/>
        </authorList>
    </citation>
    <scope>NUCLEOTIDE SEQUENCE [LARGE SCALE GENOMIC DNA]</scope>
</reference>
<name>A0A426ZI49_ENSVE</name>
<dbReference type="Proteomes" id="UP000287651">
    <property type="component" value="Unassembled WGS sequence"/>
</dbReference>
<evidence type="ECO:0000313" key="2">
    <source>
        <dbReference type="Proteomes" id="UP000287651"/>
    </source>
</evidence>
<dbReference type="EMBL" id="AMZH03006507">
    <property type="protein sequence ID" value="RRT63648.1"/>
    <property type="molecule type" value="Genomic_DNA"/>
</dbReference>
<protein>
    <submittedName>
        <fullName evidence="1">Uncharacterized protein</fullName>
    </submittedName>
</protein>
<sequence length="154" mass="16417">MVCTIPASAWTWLVRPRKASAVTMSGAGFDAGEGNPGSVLILQKRLGVGMTTATSSASRGWSGSVWCSVPESVRAFIVGVVDHSYLITLLSLWLTIPPYPPAILAVLAMRRAFAGGGCRPYLCKVGCMRTDAPRISGRLPASGRPRWRVSCPRV</sequence>
<organism evidence="1 2">
    <name type="scientific">Ensete ventricosum</name>
    <name type="common">Abyssinian banana</name>
    <name type="synonym">Musa ensete</name>
    <dbReference type="NCBI Taxonomy" id="4639"/>
    <lineage>
        <taxon>Eukaryota</taxon>
        <taxon>Viridiplantae</taxon>
        <taxon>Streptophyta</taxon>
        <taxon>Embryophyta</taxon>
        <taxon>Tracheophyta</taxon>
        <taxon>Spermatophyta</taxon>
        <taxon>Magnoliopsida</taxon>
        <taxon>Liliopsida</taxon>
        <taxon>Zingiberales</taxon>
        <taxon>Musaceae</taxon>
        <taxon>Ensete</taxon>
    </lineage>
</organism>
<evidence type="ECO:0000313" key="1">
    <source>
        <dbReference type="EMBL" id="RRT63648.1"/>
    </source>
</evidence>
<dbReference type="AlphaFoldDB" id="A0A426ZI49"/>